<dbReference type="RefSeq" id="WP_023519833.1">
    <property type="nucleotide sequence ID" value="NZ_AP019810.1"/>
</dbReference>
<accession>A0AAI8WCN9</accession>
<dbReference type="Proteomes" id="UP000509460">
    <property type="component" value="Chromosome"/>
</dbReference>
<evidence type="ECO:0000313" key="2">
    <source>
        <dbReference type="Proteomes" id="UP000509460"/>
    </source>
</evidence>
<proteinExistence type="predicted"/>
<organism evidence="1 2">
    <name type="scientific">Enterococcus mundtii</name>
    <dbReference type="NCBI Taxonomy" id="53346"/>
    <lineage>
        <taxon>Bacteria</taxon>
        <taxon>Bacillati</taxon>
        <taxon>Bacillota</taxon>
        <taxon>Bacilli</taxon>
        <taxon>Lactobacillales</taxon>
        <taxon>Enterococcaceae</taxon>
        <taxon>Enterococcus</taxon>
    </lineage>
</organism>
<sequence length="76" mass="9316">MKFEQLGKPIKFGEYMGRYKEMIQHVLCELSFVDFDSEKIKALLRAKIRKAETTFYIFYDQHRREPDYAFLQRKIM</sequence>
<evidence type="ECO:0000313" key="1">
    <source>
        <dbReference type="EMBL" id="BBM13555.1"/>
    </source>
</evidence>
<protein>
    <submittedName>
        <fullName evidence="1">Uncharacterized protein</fullName>
    </submittedName>
</protein>
<gene>
    <name evidence="1" type="ORF">EM151A_0313</name>
</gene>
<dbReference type="EMBL" id="AP019810">
    <property type="protein sequence ID" value="BBM13555.1"/>
    <property type="molecule type" value="Genomic_DNA"/>
</dbReference>
<name>A0AAI8WCN9_ENTMU</name>
<dbReference type="AlphaFoldDB" id="A0AAI8WCN9"/>
<reference evidence="1 2" key="1">
    <citation type="submission" date="2019-07" db="EMBL/GenBank/DDBJ databases">
        <title>antibiotic susceptibility of plant-derived lactic acid bacteria.</title>
        <authorList>
            <person name="Sugiyama M."/>
            <person name="Noda M."/>
        </authorList>
    </citation>
    <scope>NUCLEOTIDE SEQUENCE [LARGE SCALE GENOMIC DNA]</scope>
    <source>
        <strain evidence="1 2">15-1A</strain>
    </source>
</reference>